<feature type="region of interest" description="Disordered" evidence="1">
    <location>
        <begin position="22"/>
        <end position="167"/>
    </location>
</feature>
<feature type="compositionally biased region" description="Basic and acidic residues" evidence="1">
    <location>
        <begin position="62"/>
        <end position="83"/>
    </location>
</feature>
<dbReference type="OMA" id="HPIARNK"/>
<organism evidence="3 4">
    <name type="scientific">Emericella nidulans (strain FGSC A4 / ATCC 38163 / CBS 112.46 / NRRL 194 / M139)</name>
    <name type="common">Aspergillus nidulans</name>
    <dbReference type="NCBI Taxonomy" id="227321"/>
    <lineage>
        <taxon>Eukaryota</taxon>
        <taxon>Fungi</taxon>
        <taxon>Dikarya</taxon>
        <taxon>Ascomycota</taxon>
        <taxon>Pezizomycotina</taxon>
        <taxon>Eurotiomycetes</taxon>
        <taxon>Eurotiomycetidae</taxon>
        <taxon>Eurotiales</taxon>
        <taxon>Aspergillaceae</taxon>
        <taxon>Aspergillus</taxon>
        <taxon>Aspergillus subgen. Nidulantes</taxon>
    </lineage>
</organism>
<feature type="domain" description="DUF4604" evidence="2">
    <location>
        <begin position="6"/>
        <end position="167"/>
    </location>
</feature>
<feature type="compositionally biased region" description="Basic and acidic residues" evidence="1">
    <location>
        <begin position="136"/>
        <end position="148"/>
    </location>
</feature>
<dbReference type="OrthoDB" id="5388322at2759"/>
<evidence type="ECO:0000259" key="2">
    <source>
        <dbReference type="Pfam" id="PF15377"/>
    </source>
</evidence>
<accession>C8V2Y4</accession>
<dbReference type="VEuPathDB" id="FungiDB:AN10858"/>
<gene>
    <name evidence="3" type="ORF">ANIA_10858</name>
</gene>
<dbReference type="KEGG" id="ani:ANIA_10858"/>
<evidence type="ECO:0000313" key="3">
    <source>
        <dbReference type="EMBL" id="CBF71703.1"/>
    </source>
</evidence>
<feature type="compositionally biased region" description="Basic residues" evidence="1">
    <location>
        <begin position="152"/>
        <end position="167"/>
    </location>
</feature>
<reference evidence="4" key="1">
    <citation type="journal article" date="2005" name="Nature">
        <title>Sequencing of Aspergillus nidulans and comparative analysis with A. fumigatus and A. oryzae.</title>
        <authorList>
            <person name="Galagan J.E."/>
            <person name="Calvo S.E."/>
            <person name="Cuomo C."/>
            <person name="Ma L.J."/>
            <person name="Wortman J.R."/>
            <person name="Batzoglou S."/>
            <person name="Lee S.I."/>
            <person name="Basturkmen M."/>
            <person name="Spevak C.C."/>
            <person name="Clutterbuck J."/>
            <person name="Kapitonov V."/>
            <person name="Jurka J."/>
            <person name="Scazzocchio C."/>
            <person name="Farman M."/>
            <person name="Butler J."/>
            <person name="Purcell S."/>
            <person name="Harris S."/>
            <person name="Braus G.H."/>
            <person name="Draht O."/>
            <person name="Busch S."/>
            <person name="D'Enfert C."/>
            <person name="Bouchier C."/>
            <person name="Goldman G.H."/>
            <person name="Bell-Pedersen D."/>
            <person name="Griffiths-Jones S."/>
            <person name="Doonan J.H."/>
            <person name="Yu J."/>
            <person name="Vienken K."/>
            <person name="Pain A."/>
            <person name="Freitag M."/>
            <person name="Selker E.U."/>
            <person name="Archer D.B."/>
            <person name="Penalva M.A."/>
            <person name="Oakley B.R."/>
            <person name="Momany M."/>
            <person name="Tanaka T."/>
            <person name="Kumagai T."/>
            <person name="Asai K."/>
            <person name="Machida M."/>
            <person name="Nierman W.C."/>
            <person name="Denning D.W."/>
            <person name="Caddick M."/>
            <person name="Hynes M."/>
            <person name="Paoletti M."/>
            <person name="Fischer R."/>
            <person name="Miller B."/>
            <person name="Dyer P."/>
            <person name="Sachs M.S."/>
            <person name="Osmani S.A."/>
            <person name="Birren B.W."/>
        </authorList>
    </citation>
    <scope>NUCLEOTIDE SEQUENCE [LARGE SCALE GENOMIC DNA]</scope>
    <source>
        <strain evidence="4">FGSC A4 / ATCC 38163 / CBS 112.46 / NRRL 194 / M139</strain>
    </source>
</reference>
<dbReference type="RefSeq" id="XP_664511.2">
    <property type="nucleotide sequence ID" value="XM_659419.2"/>
</dbReference>
<reference evidence="4" key="2">
    <citation type="journal article" date="2009" name="Fungal Genet. Biol.">
        <title>The 2008 update of the Aspergillus nidulans genome annotation: a community effort.</title>
        <authorList>
            <person name="Wortman J.R."/>
            <person name="Gilsenan J.M."/>
            <person name="Joardar V."/>
            <person name="Deegan J."/>
            <person name="Clutterbuck J."/>
            <person name="Andersen M.R."/>
            <person name="Archer D."/>
            <person name="Bencina M."/>
            <person name="Braus G."/>
            <person name="Coutinho P."/>
            <person name="von Dohren H."/>
            <person name="Doonan J."/>
            <person name="Driessen A.J."/>
            <person name="Durek P."/>
            <person name="Espeso E."/>
            <person name="Fekete E."/>
            <person name="Flipphi M."/>
            <person name="Estrada C.G."/>
            <person name="Geysens S."/>
            <person name="Goldman G."/>
            <person name="de Groot P.W."/>
            <person name="Hansen K."/>
            <person name="Harris S.D."/>
            <person name="Heinekamp T."/>
            <person name="Helmstaedt K."/>
            <person name="Henrissat B."/>
            <person name="Hofmann G."/>
            <person name="Homan T."/>
            <person name="Horio T."/>
            <person name="Horiuchi H."/>
            <person name="James S."/>
            <person name="Jones M."/>
            <person name="Karaffa L."/>
            <person name="Karanyi Z."/>
            <person name="Kato M."/>
            <person name="Keller N."/>
            <person name="Kelly D.E."/>
            <person name="Kiel J.A."/>
            <person name="Kim J.M."/>
            <person name="van der Klei I.J."/>
            <person name="Klis F.M."/>
            <person name="Kovalchuk A."/>
            <person name="Krasevec N."/>
            <person name="Kubicek C.P."/>
            <person name="Liu B."/>
            <person name="Maccabe A."/>
            <person name="Meyer V."/>
            <person name="Mirabito P."/>
            <person name="Miskei M."/>
            <person name="Mos M."/>
            <person name="Mullins J."/>
            <person name="Nelson D.R."/>
            <person name="Nielsen J."/>
            <person name="Oakley B.R."/>
            <person name="Osmani S.A."/>
            <person name="Pakula T."/>
            <person name="Paszewski A."/>
            <person name="Paulsen I."/>
            <person name="Pilsyk S."/>
            <person name="Pocsi I."/>
            <person name="Punt P.J."/>
            <person name="Ram A.F."/>
            <person name="Ren Q."/>
            <person name="Robellet X."/>
            <person name="Robson G."/>
            <person name="Seiboth B."/>
            <person name="van Solingen P."/>
            <person name="Specht T."/>
            <person name="Sun J."/>
            <person name="Taheri-Talesh N."/>
            <person name="Takeshita N."/>
            <person name="Ussery D."/>
            <person name="vanKuyk P.A."/>
            <person name="Visser H."/>
            <person name="van de Vondervoort P.J."/>
            <person name="de Vries R.P."/>
            <person name="Walton J."/>
            <person name="Xiang X."/>
            <person name="Xiong Y."/>
            <person name="Zeng A.P."/>
            <person name="Brandt B.W."/>
            <person name="Cornell M.J."/>
            <person name="van den Hondel C.A."/>
            <person name="Visser J."/>
            <person name="Oliver S.G."/>
            <person name="Turner G."/>
        </authorList>
    </citation>
    <scope>GENOME REANNOTATION</scope>
    <source>
        <strain evidence="4">FGSC A4 / ATCC 38163 / CBS 112.46 / NRRL 194 / M139</strain>
    </source>
</reference>
<keyword evidence="4" id="KW-1185">Reference proteome</keyword>
<dbReference type="eggNOG" id="ENOG502SF2G">
    <property type="taxonomic scope" value="Eukaryota"/>
</dbReference>
<dbReference type="EMBL" id="BN001301">
    <property type="protein sequence ID" value="CBF71703.1"/>
    <property type="molecule type" value="Genomic_DNA"/>
</dbReference>
<dbReference type="HOGENOM" id="CLU_096170_1_1_1"/>
<dbReference type="GeneID" id="74896644"/>
<name>C8V2Y4_EMENI</name>
<dbReference type="InterPro" id="IPR027911">
    <property type="entry name" value="DUF4604"/>
</dbReference>
<dbReference type="InParanoid" id="C8V2Y4"/>
<evidence type="ECO:0000313" key="4">
    <source>
        <dbReference type="Proteomes" id="UP000000560"/>
    </source>
</evidence>
<sequence>MSFNAKNLAYDSKEPAFLQRLRSQFGNSSGGLERPSLRPRRVHDDKDDDAPTYVDAESNEVISKEDYEAMVKCGDSETKQPKDGEEDEDAVANQDGDSQKAETAIMKQNLAEIGGPRKRKQAKVVGDEVEGDDVEGVEKEEVLPKELGLRNPKQKKKKKKIKLSFEE</sequence>
<protein>
    <recommendedName>
        <fullName evidence="2">DUF4604 domain-containing protein</fullName>
    </recommendedName>
</protein>
<proteinExistence type="predicted"/>
<dbReference type="AlphaFoldDB" id="C8V2Y4"/>
<dbReference type="Proteomes" id="UP000000560">
    <property type="component" value="Chromosome I"/>
</dbReference>
<evidence type="ECO:0000256" key="1">
    <source>
        <dbReference type="SAM" id="MobiDB-lite"/>
    </source>
</evidence>
<dbReference type="Pfam" id="PF15377">
    <property type="entry name" value="DUF4604"/>
    <property type="match status" value="1"/>
</dbReference>